<accession>A0A4Z1T5H0</accession>
<sequence length="924" mass="101912">MKLYIQDRLSPVFAESNAAQHSRQILRKVSLELLPPGIRAELVAECGHLARVNSPNIVSYTVVRIDEASNALYLAHEYSEARSLADLVRGAAARASTVGERVLERVLAGTRLALEALRSRLGPSYAHGHICLENIIISRDNSIQLADYALGRIYGLLRQSGFRREYTFPYDVYPDRPATLRDDMVQLHSLLGYVMSYGGVEGSYSEAFRASVEALRSYPVERRQKSARSSLRDSTGQPFLDTARRRPISAPTAHTLRRPGVSECNIQQYILHRVPSDDLLDRPQNYDVSLLIPDGPSHRRHSEASISMAGVSSPRTEGIEGAAEVLVQEIRHALALRSPTDILLLEADEELKQEAFSLALRSKDDLVVAEILLTLQPFQDGIGRTGLMYGVIYDSIAVVKHWTPAQCGLWDKDGHTALTHAILLNRPYYVRMLARYEAKCVGPNGLLPIDLAKQLQMPELVKIIALVEDLTRARLPTKIVRPLSAGVASRRVKASSSIRRHSFDGEARAYPTELEVDPDHSPLIAAILAGTPNGQILGLIPQYARRRDPNGTTALYTALERGMLEISMALAPYELLLRGRDGDFPLELALRKGMQQLALDLLDAARESIGELLWLQLRASVEENRLDQLGRLCATAQSPTTSQSPPSGTSQRRATPILPKDQDAITYFSSLGRARTSLVSDSVMHLINAVRGRNLKAVKQNLQYVRKRDSQGWTALMHAAALPFPEAIPFLESEYGMVVPDTGKTALMIAASAGCVDVVRSLLNHEARAVSREGKSALVYSMERSHYPCAQLLAPIEAGLWGADFDSPLIYAVRHTKIPYALLCIPGGCGAQDANGETALMHAIKQGMRKLALRLAEHEAGLKNRAGETALMYCIRFAQLEVARALAPAEANICDPNGRYPLQLAEETRQASFIKLLVRYTRNL</sequence>
<dbReference type="InterPro" id="IPR000719">
    <property type="entry name" value="Prot_kinase_dom"/>
</dbReference>
<dbReference type="InterPro" id="IPR036770">
    <property type="entry name" value="Ankyrin_rpt-contain_sf"/>
</dbReference>
<feature type="region of interest" description="Disordered" evidence="2">
    <location>
        <begin position="635"/>
        <end position="655"/>
    </location>
</feature>
<dbReference type="Proteomes" id="UP000315496">
    <property type="component" value="Chromosome 3"/>
</dbReference>
<dbReference type="Pfam" id="PF12796">
    <property type="entry name" value="Ank_2"/>
    <property type="match status" value="2"/>
</dbReference>
<keyword evidence="5" id="KW-1185">Reference proteome</keyword>
<dbReference type="InterPro" id="IPR011009">
    <property type="entry name" value="Kinase-like_dom_sf"/>
</dbReference>
<dbReference type="PANTHER" id="PTHR24120:SF4">
    <property type="entry name" value="GH07239P"/>
    <property type="match status" value="1"/>
</dbReference>
<keyword evidence="1" id="KW-0040">ANK repeat</keyword>
<dbReference type="VEuPathDB" id="GiardiaDB:GMRT_10119"/>
<dbReference type="Gene3D" id="1.10.510.10">
    <property type="entry name" value="Transferase(Phosphotransferase) domain 1"/>
    <property type="match status" value="1"/>
</dbReference>
<dbReference type="Gene3D" id="1.25.40.20">
    <property type="entry name" value="Ankyrin repeat-containing domain"/>
    <property type="match status" value="3"/>
</dbReference>
<reference evidence="4 5" key="1">
    <citation type="submission" date="2019-05" db="EMBL/GenBank/DDBJ databases">
        <title>The compact genome of Giardia muris reveals important steps in the evolution of intestinal protozoan parasites.</title>
        <authorList>
            <person name="Xu F."/>
            <person name="Jimenez-Gonzalez A."/>
            <person name="Einarsson E."/>
            <person name="Astvaldsson A."/>
            <person name="Peirasmaki D."/>
            <person name="Eckmann L."/>
            <person name="Andersson J.O."/>
            <person name="Svard S.G."/>
            <person name="Jerlstrom-Hultqvist J."/>
        </authorList>
    </citation>
    <scope>NUCLEOTIDE SEQUENCE [LARGE SCALE GENOMIC DNA]</scope>
    <source>
        <strain evidence="4 5">Roberts-Thomson</strain>
    </source>
</reference>
<organism evidence="4 5">
    <name type="scientific">Giardia muris</name>
    <dbReference type="NCBI Taxonomy" id="5742"/>
    <lineage>
        <taxon>Eukaryota</taxon>
        <taxon>Metamonada</taxon>
        <taxon>Diplomonadida</taxon>
        <taxon>Hexamitidae</taxon>
        <taxon>Giardiinae</taxon>
        <taxon>Giardia</taxon>
    </lineage>
</organism>
<evidence type="ECO:0000256" key="2">
    <source>
        <dbReference type="SAM" id="MobiDB-lite"/>
    </source>
</evidence>
<dbReference type="PANTHER" id="PTHR24120">
    <property type="entry name" value="GH07239P"/>
    <property type="match status" value="1"/>
</dbReference>
<evidence type="ECO:0000259" key="3">
    <source>
        <dbReference type="PROSITE" id="PS50011"/>
    </source>
</evidence>
<dbReference type="PROSITE" id="PS50297">
    <property type="entry name" value="ANK_REP_REGION"/>
    <property type="match status" value="1"/>
</dbReference>
<keyword evidence="4" id="KW-0808">Transferase</keyword>
<dbReference type="AlphaFoldDB" id="A0A4Z1T5H0"/>
<proteinExistence type="predicted"/>
<evidence type="ECO:0000256" key="1">
    <source>
        <dbReference type="PROSITE-ProRule" id="PRU00023"/>
    </source>
</evidence>
<feature type="region of interest" description="Disordered" evidence="2">
    <location>
        <begin position="223"/>
        <end position="254"/>
    </location>
</feature>
<dbReference type="GO" id="GO:0004672">
    <property type="term" value="F:protein kinase activity"/>
    <property type="evidence" value="ECO:0007669"/>
    <property type="project" value="InterPro"/>
</dbReference>
<dbReference type="GO" id="GO:0005524">
    <property type="term" value="F:ATP binding"/>
    <property type="evidence" value="ECO:0007669"/>
    <property type="project" value="InterPro"/>
</dbReference>
<dbReference type="SUPFAM" id="SSF56112">
    <property type="entry name" value="Protein kinase-like (PK-like)"/>
    <property type="match status" value="1"/>
</dbReference>
<dbReference type="SMART" id="SM00248">
    <property type="entry name" value="ANK"/>
    <property type="match status" value="6"/>
</dbReference>
<dbReference type="OrthoDB" id="10251497at2759"/>
<evidence type="ECO:0000313" key="5">
    <source>
        <dbReference type="Proteomes" id="UP000315496"/>
    </source>
</evidence>
<gene>
    <name evidence="4" type="ORF">GMRT_10119</name>
</gene>
<dbReference type="InterPro" id="IPR002110">
    <property type="entry name" value="Ankyrin_rpt"/>
</dbReference>
<dbReference type="SUPFAM" id="SSF48403">
    <property type="entry name" value="Ankyrin repeat"/>
    <property type="match status" value="1"/>
</dbReference>
<feature type="compositionally biased region" description="Polar residues" evidence="2">
    <location>
        <begin position="227"/>
        <end position="237"/>
    </location>
</feature>
<feature type="domain" description="Protein kinase" evidence="3">
    <location>
        <begin position="1"/>
        <end position="257"/>
    </location>
</feature>
<protein>
    <submittedName>
        <fullName evidence="4">Kinase, NEK</fullName>
    </submittedName>
</protein>
<feature type="compositionally biased region" description="Low complexity" evidence="2">
    <location>
        <begin position="637"/>
        <end position="651"/>
    </location>
</feature>
<dbReference type="EMBL" id="VDLU01000003">
    <property type="protein sequence ID" value="TNJ27769.1"/>
    <property type="molecule type" value="Genomic_DNA"/>
</dbReference>
<name>A0A4Z1T5H0_GIAMU</name>
<dbReference type="Gene3D" id="3.30.200.20">
    <property type="entry name" value="Phosphorylase Kinase, domain 1"/>
    <property type="match status" value="1"/>
</dbReference>
<keyword evidence="4" id="KW-0418">Kinase</keyword>
<comment type="caution">
    <text evidence="4">The sequence shown here is derived from an EMBL/GenBank/DDBJ whole genome shotgun (WGS) entry which is preliminary data.</text>
</comment>
<dbReference type="PROSITE" id="PS50011">
    <property type="entry name" value="PROTEIN_KINASE_DOM"/>
    <property type="match status" value="1"/>
</dbReference>
<feature type="repeat" description="ANK" evidence="1">
    <location>
        <begin position="742"/>
        <end position="774"/>
    </location>
</feature>
<evidence type="ECO:0000313" key="4">
    <source>
        <dbReference type="EMBL" id="TNJ27769.1"/>
    </source>
</evidence>
<dbReference type="PROSITE" id="PS50088">
    <property type="entry name" value="ANK_REPEAT"/>
    <property type="match status" value="1"/>
</dbReference>